<name>A0A2K5YRT8_MANLE</name>
<dbReference type="Ensembl" id="ENSMLET00000041756.1">
    <property type="protein sequence ID" value="ENSMLEP00000018273.1"/>
    <property type="gene ID" value="ENSMLEG00000033305.1"/>
</dbReference>
<dbReference type="Pfam" id="PF25504">
    <property type="entry name" value="HEAT_5MP1_2"/>
    <property type="match status" value="1"/>
</dbReference>
<dbReference type="InterPro" id="IPR051245">
    <property type="entry name" value="eIF5-mimic_regulator"/>
</dbReference>
<proteinExistence type="inferred from homology"/>
<dbReference type="SMART" id="SM00515">
    <property type="entry name" value="eIF5C"/>
    <property type="match status" value="1"/>
</dbReference>
<dbReference type="PROSITE" id="PS51363">
    <property type="entry name" value="W2"/>
    <property type="match status" value="1"/>
</dbReference>
<reference evidence="8" key="2">
    <citation type="submission" date="2025-09" db="UniProtKB">
        <authorList>
            <consortium name="Ensembl"/>
        </authorList>
    </citation>
    <scope>IDENTIFICATION</scope>
</reference>
<dbReference type="AlphaFoldDB" id="A0A2K5YRT8"/>
<evidence type="ECO:0000256" key="3">
    <source>
        <dbReference type="ARBA" id="ARBA00039665"/>
    </source>
</evidence>
<protein>
    <recommendedName>
        <fullName evidence="3">eIF5-mimic protein 1</fullName>
    </recommendedName>
    <alternativeName>
        <fullName evidence="4">Basic leucine zipper and W2 domain-containing protein 2</fullName>
    </alternativeName>
</protein>
<dbReference type="GeneTree" id="ENSGT00390000012561"/>
<dbReference type="Gene3D" id="1.25.40.180">
    <property type="match status" value="1"/>
</dbReference>
<gene>
    <name evidence="8" type="primary">BZW2</name>
</gene>
<evidence type="ECO:0000256" key="5">
    <source>
        <dbReference type="ARBA" id="ARBA00045160"/>
    </source>
</evidence>
<keyword evidence="2" id="KW-0810">Translation regulation</keyword>
<organism evidence="8 9">
    <name type="scientific">Mandrillus leucophaeus</name>
    <name type="common">Drill</name>
    <name type="synonym">Papio leucophaeus</name>
    <dbReference type="NCBI Taxonomy" id="9568"/>
    <lineage>
        <taxon>Eukaryota</taxon>
        <taxon>Metazoa</taxon>
        <taxon>Chordata</taxon>
        <taxon>Craniata</taxon>
        <taxon>Vertebrata</taxon>
        <taxon>Euteleostomi</taxon>
        <taxon>Mammalia</taxon>
        <taxon>Eutheria</taxon>
        <taxon>Euarchontoglires</taxon>
        <taxon>Primates</taxon>
        <taxon>Haplorrhini</taxon>
        <taxon>Catarrhini</taxon>
        <taxon>Cercopithecidae</taxon>
        <taxon>Cercopithecinae</taxon>
        <taxon>Mandrillus</taxon>
    </lineage>
</organism>
<feature type="domain" description="W2" evidence="7">
    <location>
        <begin position="181"/>
        <end position="358"/>
    </location>
</feature>
<dbReference type="OMA" id="ELIQCIW"/>
<dbReference type="InterPro" id="IPR057397">
    <property type="entry name" value="HEAT_5MP1_2"/>
</dbReference>
<dbReference type="InterPro" id="IPR003307">
    <property type="entry name" value="W2_domain"/>
</dbReference>
<dbReference type="Proteomes" id="UP000233140">
    <property type="component" value="Unassembled WGS sequence"/>
</dbReference>
<evidence type="ECO:0000256" key="2">
    <source>
        <dbReference type="ARBA" id="ARBA00022845"/>
    </source>
</evidence>
<evidence type="ECO:0000256" key="1">
    <source>
        <dbReference type="ARBA" id="ARBA00008151"/>
    </source>
</evidence>
<sequence length="362" mass="41456">MNKHQKPVLTGQRFKTRKRDEKEKFEPTVFRDTLVQGLNEAGDDLEAVAKFLDSTGSRLDYRRYADTLFDILVAGSMLAPGGTRIDDGDKTKMTNHCVFSANEDHETIRNYAQVFNKLIRRYKYLEKAFEDEMKKLLLFLKAFSETEQTKLAMLSGILLGNGTLPATILTSLFTDSLVKEGIAASFAVKLFKAWMAEKDANSVTSSLRKANLDKRLLVVLYVKEEMKRNDLPETAVIGLLWTCIMNAVEWNKKEELVAEQALKHLKQYAPLLAVFSSQGQSELILLQKVQEYCYDNIHFMKAFQKIVVLFYKADVLSEEAILKWYKEAHVAKGKSVFLDQMKKFVEWLQNAEEESESEGEEN</sequence>
<accession>A0A2K5YRT8</accession>
<dbReference type="SUPFAM" id="SSF48371">
    <property type="entry name" value="ARM repeat"/>
    <property type="match status" value="1"/>
</dbReference>
<feature type="region of interest" description="Disordered" evidence="6">
    <location>
        <begin position="1"/>
        <end position="22"/>
    </location>
</feature>
<keyword evidence="9" id="KW-1185">Reference proteome</keyword>
<comment type="similarity">
    <text evidence="1">Belongs to the BZW family.</text>
</comment>
<dbReference type="Pfam" id="PF02020">
    <property type="entry name" value="W2"/>
    <property type="match status" value="1"/>
</dbReference>
<dbReference type="PANTHER" id="PTHR14208">
    <property type="entry name" value="BASIC LEUCINE ZIPPER AND W2 DOMAIN-CONTAINING PROTEIN"/>
    <property type="match status" value="1"/>
</dbReference>
<dbReference type="PANTHER" id="PTHR14208:SF7">
    <property type="entry name" value="EIF5-MIMIC PROTEIN 1"/>
    <property type="match status" value="1"/>
</dbReference>
<dbReference type="GO" id="GO:0016020">
    <property type="term" value="C:membrane"/>
    <property type="evidence" value="ECO:0007669"/>
    <property type="project" value="TreeGrafter"/>
</dbReference>
<evidence type="ECO:0000313" key="8">
    <source>
        <dbReference type="Ensembl" id="ENSMLEP00000018273.1"/>
    </source>
</evidence>
<comment type="function">
    <text evidence="5">Translation initiation regulator which represses non-AUG initiated translation and repeat-associated non-AUG (RAN) initiated translation by acting as a competitive inhibitor of eukaryotic translation initiation factor 5 (EIF5) function. Increases the accuracy of translation initiation by impeding EIF5-dependent translation from non-AUG codons by competing with it for interaction with EIF2S2 within the 43S pre-initiation complex (PIC) in an EIF3C-binding dependent manner.</text>
</comment>
<dbReference type="GO" id="GO:0006446">
    <property type="term" value="P:regulation of translational initiation"/>
    <property type="evidence" value="ECO:0007669"/>
    <property type="project" value="Ensembl"/>
</dbReference>
<evidence type="ECO:0000256" key="6">
    <source>
        <dbReference type="SAM" id="MobiDB-lite"/>
    </source>
</evidence>
<evidence type="ECO:0000256" key="4">
    <source>
        <dbReference type="ARBA" id="ARBA00042302"/>
    </source>
</evidence>
<reference evidence="8" key="1">
    <citation type="submission" date="2025-08" db="UniProtKB">
        <authorList>
            <consortium name="Ensembl"/>
        </authorList>
    </citation>
    <scope>IDENTIFICATION</scope>
</reference>
<dbReference type="InterPro" id="IPR016024">
    <property type="entry name" value="ARM-type_fold"/>
</dbReference>
<dbReference type="GO" id="GO:0005737">
    <property type="term" value="C:cytoplasm"/>
    <property type="evidence" value="ECO:0007669"/>
    <property type="project" value="Ensembl"/>
</dbReference>
<dbReference type="FunFam" id="1.25.40.180:FF:000006">
    <property type="entry name" value="Basic leucine zipper and W2 domain-containing protein 1"/>
    <property type="match status" value="1"/>
</dbReference>
<evidence type="ECO:0000313" key="9">
    <source>
        <dbReference type="Proteomes" id="UP000233140"/>
    </source>
</evidence>
<evidence type="ECO:0000259" key="7">
    <source>
        <dbReference type="PROSITE" id="PS51363"/>
    </source>
</evidence>